<dbReference type="Proteomes" id="UP000272440">
    <property type="component" value="Unassembled WGS sequence"/>
</dbReference>
<protein>
    <submittedName>
        <fullName evidence="1">Uncharacterized protein</fullName>
    </submittedName>
</protein>
<accession>A0A3P2EI41</accession>
<dbReference type="NCBIfam" id="NF041373">
    <property type="entry name" value="HGG_STG"/>
    <property type="match status" value="1"/>
</dbReference>
<reference evidence="1 2" key="1">
    <citation type="journal article" date="2019" name="Antimicrob. Agents Chemother.">
        <title>Applying Rapid Whole Genome Sequencing to Predict Phenotypic Antimicrobial Susceptibility Testing Results Among Carbapenem-Resistant Klebsiella pneumoniae Clinical Isolates.</title>
        <authorList>
            <person name="Tamma P.D."/>
            <person name="Fan Y."/>
            <person name="Bergman Y."/>
            <person name="Pertea G."/>
            <person name="Kazmi A."/>
            <person name="Lewis S."/>
            <person name="Carroll K.C."/>
            <person name="Schatz M.C."/>
            <person name="Timp W."/>
            <person name="Simner P.J."/>
        </authorList>
    </citation>
    <scope>NUCLEOTIDE SEQUENCE [LARGE SCALE GENOMIC DNA]</scope>
    <source>
        <strain evidence="1 2">KLPN_33</strain>
    </source>
</reference>
<evidence type="ECO:0000313" key="2">
    <source>
        <dbReference type="Proteomes" id="UP000272440"/>
    </source>
</evidence>
<gene>
    <name evidence="1" type="ORF">EAO28_22415</name>
</gene>
<comment type="caution">
    <text evidence="1">The sequence shown here is derived from an EMBL/GenBank/DDBJ whole genome shotgun (WGS) entry which is preliminary data.</text>
</comment>
<dbReference type="AlphaFoldDB" id="A0A3P2EI41"/>
<evidence type="ECO:0000313" key="1">
    <source>
        <dbReference type="EMBL" id="RRE43956.1"/>
    </source>
</evidence>
<organism evidence="1 2">
    <name type="scientific">Klebsiella pneumoniae</name>
    <dbReference type="NCBI Taxonomy" id="573"/>
    <lineage>
        <taxon>Bacteria</taxon>
        <taxon>Pseudomonadati</taxon>
        <taxon>Pseudomonadota</taxon>
        <taxon>Gammaproteobacteria</taxon>
        <taxon>Enterobacterales</taxon>
        <taxon>Enterobacteriaceae</taxon>
        <taxon>Klebsiella/Raoultella group</taxon>
        <taxon>Klebsiella</taxon>
        <taxon>Klebsiella pneumoniae complex</taxon>
    </lineage>
</organism>
<dbReference type="EMBL" id="RCZY01000002">
    <property type="protein sequence ID" value="RRE43956.1"/>
    <property type="molecule type" value="Genomic_DNA"/>
</dbReference>
<dbReference type="InterPro" id="IPR047675">
    <property type="entry name" value="Putative_zinc-bd"/>
</dbReference>
<proteinExistence type="predicted"/>
<name>A0A3P2EI41_KLEPN</name>
<sequence length="94" mass="10342">MTNDEKRKLYRAWADDIGGGTSFPDACRDMTCGATTRKGTPCKMTALYASGRCKLHGGMSTGAKTPEGKARQLEGLRRWLERKRQATSQGDNTQ</sequence>